<keyword evidence="3" id="KW-1185">Reference proteome</keyword>
<sequence>MRKEDGAELLVIPLLGYKPLIGMIHLPPTPSYVKDRVDIDRLVDYALWEAGKLADAGFNAVIIENYGDHPYTVTAPSLSVLAIARIAAEVARTYSGKLRVGINILRNAAPQALEAALVSGASFIRVNSYCELRVSMEGILTPAAYIIERIREELRAPVLVFADVDVKHSAPLATASLEQILHDCARRGRPDAIIVSGSATGEPPSPGYVASIKAMVPYKPIIIGSGISIDNIMAYWRVADGFIVGTSIKLNGKTLNPVDERRARQLAELVNELRVKDYQKLGLKV</sequence>
<proteinExistence type="inferred from homology"/>
<protein>
    <submittedName>
        <fullName evidence="2">Conserved archaeal protein</fullName>
    </submittedName>
</protein>
<reference evidence="2 3" key="1">
    <citation type="journal article" date="2007" name="Archaea">
        <title>The genome of Hyperthermus butylicus: a sulfur-reducing, peptide fermenting, neutrophilic Crenarchaeote growing up to 108 degrees C.</title>
        <authorList>
            <person name="Brugger K."/>
            <person name="Chen L."/>
            <person name="Stark M."/>
            <person name="Zibat A."/>
            <person name="Redder P."/>
            <person name="Ruepp A."/>
            <person name="Awayez M."/>
            <person name="She Q."/>
            <person name="Garrett R.A."/>
            <person name="Klenk H.P."/>
        </authorList>
    </citation>
    <scope>NUCLEOTIDE SEQUENCE [LARGE SCALE GENOMIC DNA]</scope>
    <source>
        <strain evidence="3">DSM 5456 / JCM 9403 / PLM1-5</strain>
    </source>
</reference>
<dbReference type="PANTHER" id="PTHR21381">
    <property type="entry name" value="ZGC:162297"/>
    <property type="match status" value="1"/>
</dbReference>
<evidence type="ECO:0000313" key="3">
    <source>
        <dbReference type="Proteomes" id="UP000002593"/>
    </source>
</evidence>
<dbReference type="Proteomes" id="UP000002593">
    <property type="component" value="Chromosome"/>
</dbReference>
<gene>
    <name evidence="2" type="ordered locus">Hbut_1121</name>
</gene>
<dbReference type="eggNOG" id="arCOG01982">
    <property type="taxonomic scope" value="Archaea"/>
</dbReference>
<organism evidence="2 3">
    <name type="scientific">Hyperthermus butylicus (strain DSM 5456 / JCM 9403 / PLM1-5)</name>
    <dbReference type="NCBI Taxonomy" id="415426"/>
    <lineage>
        <taxon>Archaea</taxon>
        <taxon>Thermoproteota</taxon>
        <taxon>Thermoprotei</taxon>
        <taxon>Desulfurococcales</taxon>
        <taxon>Pyrodictiaceae</taxon>
        <taxon>Hyperthermus</taxon>
    </lineage>
</organism>
<dbReference type="NCBIfam" id="TIGR00259">
    <property type="entry name" value="thylakoid_BtpA"/>
    <property type="match status" value="1"/>
</dbReference>
<dbReference type="KEGG" id="hbu:Hbut_1121"/>
<dbReference type="Pfam" id="PF03437">
    <property type="entry name" value="BtpA"/>
    <property type="match status" value="1"/>
</dbReference>
<name>A2BLV0_HYPBU</name>
<accession>A2BLV0</accession>
<evidence type="ECO:0000313" key="2">
    <source>
        <dbReference type="EMBL" id="ABM80961.1"/>
    </source>
</evidence>
<dbReference type="InterPro" id="IPR011060">
    <property type="entry name" value="RibuloseP-bd_barrel"/>
</dbReference>
<dbReference type="InterPro" id="IPR005137">
    <property type="entry name" value="BtpA"/>
</dbReference>
<dbReference type="GeneID" id="4781988"/>
<dbReference type="RefSeq" id="WP_011822279.1">
    <property type="nucleotide sequence ID" value="NC_008818.1"/>
</dbReference>
<dbReference type="PANTHER" id="PTHR21381:SF3">
    <property type="entry name" value="SGC REGION PROTEIN SGCQ-RELATED"/>
    <property type="match status" value="1"/>
</dbReference>
<dbReference type="STRING" id="415426.Hbut_1121"/>
<dbReference type="EMBL" id="CP000493">
    <property type="protein sequence ID" value="ABM80961.1"/>
    <property type="molecule type" value="Genomic_DNA"/>
</dbReference>
<dbReference type="AlphaFoldDB" id="A2BLV0"/>
<dbReference type="HOGENOM" id="CLU_075239_1_0_2"/>
<dbReference type="EnsemblBacteria" id="ABM80961">
    <property type="protein sequence ID" value="ABM80961"/>
    <property type="gene ID" value="Hbut_1121"/>
</dbReference>
<dbReference type="SUPFAM" id="SSF51366">
    <property type="entry name" value="Ribulose-phoshate binding barrel"/>
    <property type="match status" value="1"/>
</dbReference>
<dbReference type="OrthoDB" id="38543at2157"/>
<dbReference type="PIRSF" id="PIRSF005956">
    <property type="entry name" value="BtpA"/>
    <property type="match status" value="1"/>
</dbReference>
<evidence type="ECO:0000256" key="1">
    <source>
        <dbReference type="ARBA" id="ARBA00006007"/>
    </source>
</evidence>
<comment type="similarity">
    <text evidence="1">Belongs to the BtpA family.</text>
</comment>